<comment type="caution">
    <text evidence="1">The sequence shown here is derived from an EMBL/GenBank/DDBJ whole genome shotgun (WGS) entry which is preliminary data.</text>
</comment>
<dbReference type="Proteomes" id="UP000552097">
    <property type="component" value="Unassembled WGS sequence"/>
</dbReference>
<organism evidence="1 2">
    <name type="scientific">Saccharothrix ecbatanensis</name>
    <dbReference type="NCBI Taxonomy" id="1105145"/>
    <lineage>
        <taxon>Bacteria</taxon>
        <taxon>Bacillati</taxon>
        <taxon>Actinomycetota</taxon>
        <taxon>Actinomycetes</taxon>
        <taxon>Pseudonocardiales</taxon>
        <taxon>Pseudonocardiaceae</taxon>
        <taxon>Saccharothrix</taxon>
    </lineage>
</organism>
<protein>
    <submittedName>
        <fullName evidence="1">Uncharacterized protein</fullName>
    </submittedName>
</protein>
<evidence type="ECO:0000313" key="2">
    <source>
        <dbReference type="Proteomes" id="UP000552097"/>
    </source>
</evidence>
<reference evidence="1 2" key="1">
    <citation type="submission" date="2020-08" db="EMBL/GenBank/DDBJ databases">
        <title>Sequencing the genomes of 1000 actinobacteria strains.</title>
        <authorList>
            <person name="Klenk H.-P."/>
        </authorList>
    </citation>
    <scope>NUCLEOTIDE SEQUENCE [LARGE SCALE GENOMIC DNA]</scope>
    <source>
        <strain evidence="1 2">DSM 45486</strain>
    </source>
</reference>
<evidence type="ECO:0000313" key="1">
    <source>
        <dbReference type="EMBL" id="MBB5800924.1"/>
    </source>
</evidence>
<name>A0A7W9LYJ7_9PSEU</name>
<proteinExistence type="predicted"/>
<dbReference type="EMBL" id="JACHMO010000001">
    <property type="protein sequence ID" value="MBB5800924.1"/>
    <property type="molecule type" value="Genomic_DNA"/>
</dbReference>
<gene>
    <name evidence="1" type="ORF">F4560_000692</name>
</gene>
<sequence length="77" mass="8539">MHPVTQPESAAAPREWKNRDALEKCRSAHFSSGRAQPVDLVISRPWFAVQFPLSNSRGASFSKRCGSAVTMLTRLIP</sequence>
<accession>A0A7W9LYJ7</accession>
<dbReference type="AlphaFoldDB" id="A0A7W9LYJ7"/>
<keyword evidence="2" id="KW-1185">Reference proteome</keyword>